<gene>
    <name evidence="5" type="ORF">GCM10007298_18280</name>
</gene>
<dbReference type="SUPFAM" id="SSF48452">
    <property type="entry name" value="TPR-like"/>
    <property type="match status" value="2"/>
</dbReference>
<evidence type="ECO:0000313" key="6">
    <source>
        <dbReference type="Proteomes" id="UP000632454"/>
    </source>
</evidence>
<evidence type="ECO:0000256" key="1">
    <source>
        <dbReference type="ARBA" id="ARBA00005820"/>
    </source>
</evidence>
<evidence type="ECO:0000256" key="2">
    <source>
        <dbReference type="ARBA" id="ARBA00023125"/>
    </source>
</evidence>
<dbReference type="Pfam" id="PF03704">
    <property type="entry name" value="BTAD"/>
    <property type="match status" value="1"/>
</dbReference>
<keyword evidence="2 3" id="KW-0238">DNA-binding</keyword>
<dbReference type="InterPro" id="IPR011990">
    <property type="entry name" value="TPR-like_helical_dom_sf"/>
</dbReference>
<dbReference type="SMART" id="SM01043">
    <property type="entry name" value="BTAD"/>
    <property type="match status" value="1"/>
</dbReference>
<protein>
    <submittedName>
        <fullName evidence="5">SARP family transcriptional regulator</fullName>
    </submittedName>
</protein>
<dbReference type="EMBL" id="BMCS01000001">
    <property type="protein sequence ID" value="GGF22654.1"/>
    <property type="molecule type" value="Genomic_DNA"/>
</dbReference>
<feature type="domain" description="OmpR/PhoB-type" evidence="4">
    <location>
        <begin position="1"/>
        <end position="96"/>
    </location>
</feature>
<dbReference type="Gene3D" id="1.25.40.10">
    <property type="entry name" value="Tetratricopeptide repeat domain"/>
    <property type="match status" value="2"/>
</dbReference>
<sequence>MARGSSAVTIGLLGPVAIDTGGGMVEIAGTRARRLLAALTLQPGIVRSASVLIDLVWSDAQPKSPQSALHTQISRLRHALPEGMIAAGSAGYRLDLTGHTVDVDRARNLIDDGTAGSLDDAARLWRGVPGDDLGDDDLAAEVRAVGDDLRRRLDERRCRVALASGDHETARRVAQSLCDHDPLDEPAHLLLMRALQAAGRPNDALAVHARLRRTLSSELGVDPGAEIEALHRALLAADAPVAPAEVLLPAPSRRGRAVGLRAEPNELLGRDTDIDEVLVALGQNRVVTITGPGGAGKTRMVHAVGRRLAAAARTLYVVELASVRNDADVVAAIAATLGVGESELTPSGQPRIPVGDLDDRLADTLAGRNAVLALDNCEQIIEGSARAVAELIAAVDDVTVLTTSRAPLMVAGEVIHRLAPLPTDVADSPAVELFVTRARSVRPDAVIDPAVVADLCRDLDGLPLAIELAAARVRTLSVPDIAQLLSEHLARGRLALLRTGDRTAPQRHRTLHAVIEWSWDLLDDDARRALVRLCRFPGGFTVAAAGEVVAGAGHHALVDDLLEQLVNQSLLTVTEVDGRIRYRMLEMVREFGEEQLVASGEADEVDAAMIRWAIGWAGDVRALYDGGEQAAAMARVIADNDNIVWILRRCTEIDPADRPADAVSAVVATFPVMTSSWVARGLHVEIRNWAPRILGLLGRPPRDLPDDVRELWQVALLMVAGHLVMIRPDIRLSARAMTALRAVYHPSEVMTRPADFASGILLSRSTFAGLRILARGARSPVVLVRAIALSVRSNARENVGDLDGALRDSLQAQSLAVYRGDLWITATGSMEIGNIHGQCARYAEAVESYRKAAALLAELGAVDEVTQVRIYLACSHVGVGEIDRARAIVADMSDGWTPDQPVPPGSTEAVGSLLMAHAEVSFAEGDVAGAGALAATVLHHVLGDSATASPDPSTLLVISSAVAMAASTGRTDVACERLPMLIEFVAAQFEPPGYRDIPQTGACAVAFATALAAHDPGSVAAARLHALGVRARARRDYPILNRSITTARARSGLSDEVVDGIDDEIGRMSRRRAAENILPTMRAALA</sequence>
<dbReference type="PROSITE" id="PS51755">
    <property type="entry name" value="OMPR_PHOB"/>
    <property type="match status" value="1"/>
</dbReference>
<dbReference type="Proteomes" id="UP000632454">
    <property type="component" value="Unassembled WGS sequence"/>
</dbReference>
<evidence type="ECO:0000256" key="3">
    <source>
        <dbReference type="PROSITE-ProRule" id="PRU01091"/>
    </source>
</evidence>
<comment type="caution">
    <text evidence="5">The sequence shown here is derived from an EMBL/GenBank/DDBJ whole genome shotgun (WGS) entry which is preliminary data.</text>
</comment>
<organism evidence="5 6">
    <name type="scientific">Williamsia phyllosphaerae</name>
    <dbReference type="NCBI Taxonomy" id="885042"/>
    <lineage>
        <taxon>Bacteria</taxon>
        <taxon>Bacillati</taxon>
        <taxon>Actinomycetota</taxon>
        <taxon>Actinomycetes</taxon>
        <taxon>Mycobacteriales</taxon>
        <taxon>Nocardiaceae</taxon>
        <taxon>Williamsia</taxon>
    </lineage>
</organism>
<dbReference type="InterPro" id="IPR016032">
    <property type="entry name" value="Sig_transdc_resp-reg_C-effctor"/>
</dbReference>
<reference evidence="6" key="1">
    <citation type="journal article" date="2019" name="Int. J. Syst. Evol. Microbiol.">
        <title>The Global Catalogue of Microorganisms (GCM) 10K type strain sequencing project: providing services to taxonomists for standard genome sequencing and annotation.</title>
        <authorList>
            <consortium name="The Broad Institute Genomics Platform"/>
            <consortium name="The Broad Institute Genome Sequencing Center for Infectious Disease"/>
            <person name="Wu L."/>
            <person name="Ma J."/>
        </authorList>
    </citation>
    <scope>NUCLEOTIDE SEQUENCE [LARGE SCALE GENOMIC DNA]</scope>
    <source>
        <strain evidence="6">CCM 7855</strain>
    </source>
</reference>
<keyword evidence="6" id="KW-1185">Reference proteome</keyword>
<dbReference type="Gene3D" id="3.40.50.300">
    <property type="entry name" value="P-loop containing nucleotide triphosphate hydrolases"/>
    <property type="match status" value="1"/>
</dbReference>
<dbReference type="SUPFAM" id="SSF46894">
    <property type="entry name" value="C-terminal effector domain of the bipartite response regulators"/>
    <property type="match status" value="1"/>
</dbReference>
<name>A0ABQ1UQU9_9NOCA</name>
<dbReference type="InterPro" id="IPR036388">
    <property type="entry name" value="WH-like_DNA-bd_sf"/>
</dbReference>
<dbReference type="PANTHER" id="PTHR47691">
    <property type="entry name" value="REGULATOR-RELATED"/>
    <property type="match status" value="1"/>
</dbReference>
<dbReference type="InterPro" id="IPR058852">
    <property type="entry name" value="HTH_77"/>
</dbReference>
<feature type="DNA-binding region" description="OmpR/PhoB-type" evidence="3">
    <location>
        <begin position="1"/>
        <end position="96"/>
    </location>
</feature>
<dbReference type="SMART" id="SM00862">
    <property type="entry name" value="Trans_reg_C"/>
    <property type="match status" value="1"/>
</dbReference>
<dbReference type="InterPro" id="IPR049945">
    <property type="entry name" value="AAA_22"/>
</dbReference>
<evidence type="ECO:0000313" key="5">
    <source>
        <dbReference type="EMBL" id="GGF22654.1"/>
    </source>
</evidence>
<dbReference type="InterPro" id="IPR001867">
    <property type="entry name" value="OmpR/PhoB-type_DNA-bd"/>
</dbReference>
<dbReference type="PANTHER" id="PTHR47691:SF3">
    <property type="entry name" value="HTH-TYPE TRANSCRIPTIONAL REGULATOR RV0890C-RELATED"/>
    <property type="match status" value="1"/>
</dbReference>
<dbReference type="Gene3D" id="1.10.10.10">
    <property type="entry name" value="Winged helix-like DNA-binding domain superfamily/Winged helix DNA-binding domain"/>
    <property type="match status" value="1"/>
</dbReference>
<dbReference type="Pfam" id="PF13401">
    <property type="entry name" value="AAA_22"/>
    <property type="match status" value="1"/>
</dbReference>
<evidence type="ECO:0000259" key="4">
    <source>
        <dbReference type="PROSITE" id="PS51755"/>
    </source>
</evidence>
<dbReference type="InterPro" id="IPR027417">
    <property type="entry name" value="P-loop_NTPase"/>
</dbReference>
<dbReference type="SUPFAM" id="SSF52540">
    <property type="entry name" value="P-loop containing nucleoside triphosphate hydrolases"/>
    <property type="match status" value="1"/>
</dbReference>
<dbReference type="InterPro" id="IPR005158">
    <property type="entry name" value="BTAD"/>
</dbReference>
<accession>A0ABQ1UQU9</accession>
<dbReference type="RefSeq" id="WP_188488918.1">
    <property type="nucleotide sequence ID" value="NZ_BMCS01000001.1"/>
</dbReference>
<dbReference type="Pfam" id="PF25872">
    <property type="entry name" value="HTH_77"/>
    <property type="match status" value="1"/>
</dbReference>
<proteinExistence type="inferred from homology"/>
<comment type="similarity">
    <text evidence="1">Belongs to the AfsR/DnrI/RedD regulatory family.</text>
</comment>